<gene>
    <name evidence="1" type="ORF">V2S66_30415</name>
</gene>
<dbReference type="SUPFAM" id="SSF69318">
    <property type="entry name" value="Integrin alpha N-terminal domain"/>
    <property type="match status" value="1"/>
</dbReference>
<evidence type="ECO:0000313" key="1">
    <source>
        <dbReference type="EMBL" id="MEE4546264.1"/>
    </source>
</evidence>
<comment type="caution">
    <text evidence="1">The sequence shown here is derived from an EMBL/GenBank/DDBJ whole genome shotgun (WGS) entry which is preliminary data.</text>
</comment>
<dbReference type="EMBL" id="JAZEWV010000042">
    <property type="protein sequence ID" value="MEE4546264.1"/>
    <property type="molecule type" value="Genomic_DNA"/>
</dbReference>
<proteinExistence type="predicted"/>
<dbReference type="RefSeq" id="WP_330799967.1">
    <property type="nucleotide sequence ID" value="NZ_JAZEWV010000042.1"/>
</dbReference>
<evidence type="ECO:0008006" key="3">
    <source>
        <dbReference type="Google" id="ProtNLM"/>
    </source>
</evidence>
<evidence type="ECO:0000313" key="2">
    <source>
        <dbReference type="Proteomes" id="UP001344658"/>
    </source>
</evidence>
<name>A0ABU7PKA7_9ACTN</name>
<keyword evidence="2" id="KW-1185">Reference proteome</keyword>
<dbReference type="InterPro" id="IPR028994">
    <property type="entry name" value="Integrin_alpha_N"/>
</dbReference>
<sequence>MTAATQARETGEPTQVAYATDAYSVLTANPDGTFLQEMSASPQRVQKDGAWLPLDATPHRNEDGTYSTAATTASLTLSGGGTTPLAAMNDGGKQLEFSWPTALPTPSVSGSTAVYSNVLPDVDLSVQANVQGGFSDTIIIKTAQAAQNPALSTLNLTTSTTGVTLSADSAGNLSAIDESGTLIFHAPSPVMWDSTTSATSAATPAVKSMGISAQAEAGAATPDEGPGPGSQVAAVGVQLLPGVLQLTPSAILLTADDTTYPVYIDPDPTPTWVPGSTKSADYTYIQSGHPDTSNWDANTSYDTHGIGVGYQGYDSPTGTERSFYQFNVGTGIDAKTIKNATLTVDETYTASFGCDTHDVKAYSMASHIDSSSTWNNFNGRTATFLDSQPIGGAYNTGCAGAFSSAFTVTSSLSSDGDGVVTLELVGNESDRDLFKRFAKTATLSYLYNTIPNMPTALAAAPVPQNAPGDTTQGCNATGPWGWIPKGGSGGYVTLAGKISDPDASHNQLAYGQFALWDDSTPGGATAIISLGSSPGGALDSNSDEGWQGSGSTAHKRVATTNLVNGHLYGWLMRTNDGINYSDSTTACHFRYDSSAPTGVTINNSNTSSGSCTDGGTLGVVGTSVRLPIAGTDAESGLHHFDWTLGAASDLASDGGTLLVPGFPLTLTPTSWGTYFLNVAAVDNAGNESGAVCYSFYLSDNPSAHVTPGDIDGDGLPDLAAVPTAGSYPTNPGLRIFPTNALNPAGAIASNSTDGPNADNSWTGALTAHRSTPQRSTSGTTKADELWALGTNHALSLYRNNVDTPEGIAYYNNQYYSRGLRISITRPSCNACAGYAATWSSVAQLIAPGDMNGDGIPDLVTEETGGQLWFFPGNAAGNGFDTPQEIGTTSWDSYTVIAPGNTSGDNGLASLWARNKTTGSLDQYTPSKDATGKITLTKTQIGSNYTAAAYPLIISVGDISGDNIPDLIATTATGSLVDQLGTATPSTTEFDGTPGKPGRIAASGWNQIASIS</sequence>
<dbReference type="Proteomes" id="UP001344658">
    <property type="component" value="Unassembled WGS sequence"/>
</dbReference>
<accession>A0ABU7PKA7</accession>
<organism evidence="1 2">
    <name type="scientific">Actinacidiphila polyblastidii</name>
    <dbReference type="NCBI Taxonomy" id="3110430"/>
    <lineage>
        <taxon>Bacteria</taxon>
        <taxon>Bacillati</taxon>
        <taxon>Actinomycetota</taxon>
        <taxon>Actinomycetes</taxon>
        <taxon>Kitasatosporales</taxon>
        <taxon>Streptomycetaceae</taxon>
        <taxon>Actinacidiphila</taxon>
    </lineage>
</organism>
<protein>
    <recommendedName>
        <fullName evidence="3">VCBS repeat-containing protein</fullName>
    </recommendedName>
</protein>
<reference evidence="1 2" key="1">
    <citation type="submission" date="2023-12" db="EMBL/GenBank/DDBJ databases">
        <title>Streptomyces sp. V4-01.</title>
        <authorList>
            <person name="Somphong A."/>
            <person name="Phongsopitanun W."/>
        </authorList>
    </citation>
    <scope>NUCLEOTIDE SEQUENCE [LARGE SCALE GENOMIC DNA]</scope>
    <source>
        <strain evidence="1 2">V4-01</strain>
    </source>
</reference>